<feature type="signal peptide" evidence="1">
    <location>
        <begin position="1"/>
        <end position="23"/>
    </location>
</feature>
<dbReference type="Proteomes" id="UP000184546">
    <property type="component" value="Unassembled WGS sequence"/>
</dbReference>
<dbReference type="AlphaFoldDB" id="A0A1L9WR49"/>
<dbReference type="OrthoDB" id="2019572at2759"/>
<evidence type="ECO:0000313" key="2">
    <source>
        <dbReference type="EMBL" id="OJJ98646.1"/>
    </source>
</evidence>
<dbReference type="RefSeq" id="XP_020054986.1">
    <property type="nucleotide sequence ID" value="XM_020203660.1"/>
</dbReference>
<organism evidence="2 3">
    <name type="scientific">Aspergillus aculeatus (strain ATCC 16872 / CBS 172.66 / WB 5094)</name>
    <dbReference type="NCBI Taxonomy" id="690307"/>
    <lineage>
        <taxon>Eukaryota</taxon>
        <taxon>Fungi</taxon>
        <taxon>Dikarya</taxon>
        <taxon>Ascomycota</taxon>
        <taxon>Pezizomycotina</taxon>
        <taxon>Eurotiomycetes</taxon>
        <taxon>Eurotiomycetidae</taxon>
        <taxon>Eurotiales</taxon>
        <taxon>Aspergillaceae</taxon>
        <taxon>Aspergillus</taxon>
        <taxon>Aspergillus subgen. Circumdati</taxon>
    </lineage>
</organism>
<feature type="chain" id="PRO_5013222540" description="Hydrophobin" evidence="1">
    <location>
        <begin position="24"/>
        <end position="429"/>
    </location>
</feature>
<gene>
    <name evidence="2" type="ORF">ASPACDRAFT_61378</name>
</gene>
<dbReference type="VEuPathDB" id="FungiDB:ASPACDRAFT_61378"/>
<protein>
    <recommendedName>
        <fullName evidence="4">Hydrophobin</fullName>
    </recommendedName>
</protein>
<keyword evidence="3" id="KW-1185">Reference proteome</keyword>
<reference evidence="3" key="1">
    <citation type="journal article" date="2017" name="Genome Biol.">
        <title>Comparative genomics reveals high biological diversity and specific adaptations in the industrially and medically important fungal genus Aspergillus.</title>
        <authorList>
            <person name="de Vries R.P."/>
            <person name="Riley R."/>
            <person name="Wiebenga A."/>
            <person name="Aguilar-Osorio G."/>
            <person name="Amillis S."/>
            <person name="Uchima C.A."/>
            <person name="Anderluh G."/>
            <person name="Asadollahi M."/>
            <person name="Askin M."/>
            <person name="Barry K."/>
            <person name="Battaglia E."/>
            <person name="Bayram O."/>
            <person name="Benocci T."/>
            <person name="Braus-Stromeyer S.A."/>
            <person name="Caldana C."/>
            <person name="Canovas D."/>
            <person name="Cerqueira G.C."/>
            <person name="Chen F."/>
            <person name="Chen W."/>
            <person name="Choi C."/>
            <person name="Clum A."/>
            <person name="Dos Santos R.A."/>
            <person name="Damasio A.R."/>
            <person name="Diallinas G."/>
            <person name="Emri T."/>
            <person name="Fekete E."/>
            <person name="Flipphi M."/>
            <person name="Freyberg S."/>
            <person name="Gallo A."/>
            <person name="Gournas C."/>
            <person name="Habgood R."/>
            <person name="Hainaut M."/>
            <person name="Harispe M.L."/>
            <person name="Henrissat B."/>
            <person name="Hilden K.S."/>
            <person name="Hope R."/>
            <person name="Hossain A."/>
            <person name="Karabika E."/>
            <person name="Karaffa L."/>
            <person name="Karanyi Z."/>
            <person name="Krasevec N."/>
            <person name="Kuo A."/>
            <person name="Kusch H."/>
            <person name="LaButti K."/>
            <person name="Lagendijk E.L."/>
            <person name="Lapidus A."/>
            <person name="Levasseur A."/>
            <person name="Lindquist E."/>
            <person name="Lipzen A."/>
            <person name="Logrieco A.F."/>
            <person name="MacCabe A."/>
            <person name="Maekelae M.R."/>
            <person name="Malavazi I."/>
            <person name="Melin P."/>
            <person name="Meyer V."/>
            <person name="Mielnichuk N."/>
            <person name="Miskei M."/>
            <person name="Molnar A.P."/>
            <person name="Mule G."/>
            <person name="Ngan C.Y."/>
            <person name="Orejas M."/>
            <person name="Orosz E."/>
            <person name="Ouedraogo J.P."/>
            <person name="Overkamp K.M."/>
            <person name="Park H.-S."/>
            <person name="Perrone G."/>
            <person name="Piumi F."/>
            <person name="Punt P.J."/>
            <person name="Ram A.F."/>
            <person name="Ramon A."/>
            <person name="Rauscher S."/>
            <person name="Record E."/>
            <person name="Riano-Pachon D.M."/>
            <person name="Robert V."/>
            <person name="Roehrig J."/>
            <person name="Ruller R."/>
            <person name="Salamov A."/>
            <person name="Salih N.S."/>
            <person name="Samson R.A."/>
            <person name="Sandor E."/>
            <person name="Sanguinetti M."/>
            <person name="Schuetze T."/>
            <person name="Sepcic K."/>
            <person name="Shelest E."/>
            <person name="Sherlock G."/>
            <person name="Sophianopoulou V."/>
            <person name="Squina F.M."/>
            <person name="Sun H."/>
            <person name="Susca A."/>
            <person name="Todd R.B."/>
            <person name="Tsang A."/>
            <person name="Unkles S.E."/>
            <person name="van de Wiele N."/>
            <person name="van Rossen-Uffink D."/>
            <person name="Oliveira J.V."/>
            <person name="Vesth T.C."/>
            <person name="Visser J."/>
            <person name="Yu J.-H."/>
            <person name="Zhou M."/>
            <person name="Andersen M.R."/>
            <person name="Archer D.B."/>
            <person name="Baker S.E."/>
            <person name="Benoit I."/>
            <person name="Brakhage A.A."/>
            <person name="Braus G.H."/>
            <person name="Fischer R."/>
            <person name="Frisvad J.C."/>
            <person name="Goldman G.H."/>
            <person name="Houbraken J."/>
            <person name="Oakley B."/>
            <person name="Pocsi I."/>
            <person name="Scazzocchio C."/>
            <person name="Seiboth B."/>
            <person name="vanKuyk P.A."/>
            <person name="Wortman J."/>
            <person name="Dyer P.S."/>
            <person name="Grigoriev I.V."/>
        </authorList>
    </citation>
    <scope>NUCLEOTIDE SEQUENCE [LARGE SCALE GENOMIC DNA]</scope>
    <source>
        <strain evidence="3">ATCC 16872 / CBS 172.66 / WB 5094</strain>
    </source>
</reference>
<sequence length="429" mass="45013">MHCNKALLYTNLLILFAAVVVQALDTCTKDGNAVQCCAAAGFPIPGALTRKRASHRGLFTRDAACPSSVQCCEKQVTSTVTKLTPGSFGVQCGTKYDPGTDSLDQSTANLEIVKCNTFPLFSADPQYKDQDCLKVTGGPILDSNGVPIPLTSPFYHLAVSGTPISTDPGHYGVTHDNPTWCTQPTPSTMQCFVPFSYIESQITPPPTDLCHSSVYVGLLLDIAGNTCTIQPGPLTGTGNFFQSVLVTFSCEDTTTCQTQCCCPVPVVSKKPCAAGSAYAQSANALNAPPIGCGHWGWYFPKVTSGFTAPLILGQTTNIGSVIVTISGNTVSWVYNVNSDYGLTEAHADVICGGIDLKHTTPPKDGDACVPGKFTKNSGCLAPVAGGGWSASYTCNNGGQFSLVFHAKVVKFVDPTSTQCNAVVCPDASD</sequence>
<name>A0A1L9WR49_ASPA1</name>
<evidence type="ECO:0000313" key="3">
    <source>
        <dbReference type="Proteomes" id="UP000184546"/>
    </source>
</evidence>
<accession>A0A1L9WR49</accession>
<proteinExistence type="predicted"/>
<dbReference type="GeneID" id="30977474"/>
<dbReference type="OMA" id="LECPEIC"/>
<evidence type="ECO:0000256" key="1">
    <source>
        <dbReference type="SAM" id="SignalP"/>
    </source>
</evidence>
<dbReference type="EMBL" id="KV878979">
    <property type="protein sequence ID" value="OJJ98646.1"/>
    <property type="molecule type" value="Genomic_DNA"/>
</dbReference>
<keyword evidence="1" id="KW-0732">Signal</keyword>
<evidence type="ECO:0008006" key="4">
    <source>
        <dbReference type="Google" id="ProtNLM"/>
    </source>
</evidence>